<keyword evidence="6" id="KW-0271">Exosome</keyword>
<dbReference type="STRING" id="984485.A0A1E4RGG2"/>
<dbReference type="SUPFAM" id="SSF54211">
    <property type="entry name" value="Ribosomal protein S5 domain 2-like"/>
    <property type="match status" value="1"/>
</dbReference>
<accession>A0A1E4RGG2</accession>
<keyword evidence="8" id="KW-0539">Nucleus</keyword>
<keyword evidence="5" id="KW-0698">rRNA processing</keyword>
<dbReference type="RefSeq" id="XP_020075424.1">
    <property type="nucleotide sequence ID" value="XM_020223280.1"/>
</dbReference>
<gene>
    <name evidence="11" type="ORF">HYPBUDRAFT_241727</name>
</gene>
<dbReference type="GO" id="GO:0005730">
    <property type="term" value="C:nucleolus"/>
    <property type="evidence" value="ECO:0007669"/>
    <property type="project" value="TreeGrafter"/>
</dbReference>
<dbReference type="GO" id="GO:0000467">
    <property type="term" value="P:exonucleolytic trimming to generate mature 3'-end of 5.8S rRNA from tricistronic rRNA transcript (SSU-rRNA, 5.8S rRNA, LSU-rRNA)"/>
    <property type="evidence" value="ECO:0007669"/>
    <property type="project" value="UniProtKB-ARBA"/>
</dbReference>
<evidence type="ECO:0000259" key="10">
    <source>
        <dbReference type="Pfam" id="PF01138"/>
    </source>
</evidence>
<dbReference type="GO" id="GO:0071038">
    <property type="term" value="P:TRAMP-dependent tRNA surveillance pathway"/>
    <property type="evidence" value="ECO:0007669"/>
    <property type="project" value="UniProtKB-ARBA"/>
</dbReference>
<keyword evidence="7" id="KW-0694">RNA-binding</keyword>
<feature type="domain" description="Exoribonuclease phosphorolytic" evidence="10">
    <location>
        <begin position="42"/>
        <end position="180"/>
    </location>
</feature>
<dbReference type="GO" id="GO:0034475">
    <property type="term" value="P:U4 snRNA 3'-end processing"/>
    <property type="evidence" value="ECO:0007669"/>
    <property type="project" value="TreeGrafter"/>
</dbReference>
<dbReference type="GO" id="GO:0071028">
    <property type="term" value="P:nuclear mRNA surveillance"/>
    <property type="evidence" value="ECO:0007669"/>
    <property type="project" value="TreeGrafter"/>
</dbReference>
<evidence type="ECO:0000256" key="2">
    <source>
        <dbReference type="ARBA" id="ARBA00004496"/>
    </source>
</evidence>
<evidence type="ECO:0000256" key="8">
    <source>
        <dbReference type="ARBA" id="ARBA00023242"/>
    </source>
</evidence>
<evidence type="ECO:0000256" key="5">
    <source>
        <dbReference type="ARBA" id="ARBA00022552"/>
    </source>
</evidence>
<keyword evidence="4" id="KW-0963">Cytoplasm</keyword>
<dbReference type="OrthoDB" id="2504340at2759"/>
<dbReference type="GeneID" id="30997829"/>
<organism evidence="11 12">
    <name type="scientific">Hyphopichia burtonii NRRL Y-1933</name>
    <dbReference type="NCBI Taxonomy" id="984485"/>
    <lineage>
        <taxon>Eukaryota</taxon>
        <taxon>Fungi</taxon>
        <taxon>Dikarya</taxon>
        <taxon>Ascomycota</taxon>
        <taxon>Saccharomycotina</taxon>
        <taxon>Pichiomycetes</taxon>
        <taxon>Debaryomycetaceae</taxon>
        <taxon>Hyphopichia</taxon>
    </lineage>
</organism>
<name>A0A1E4RGG2_9ASCO</name>
<comment type="subcellular location">
    <subcellularLocation>
        <location evidence="2">Cytoplasm</location>
    </subcellularLocation>
    <subcellularLocation>
        <location evidence="1">Nucleus</location>
    </subcellularLocation>
</comment>
<dbReference type="PANTHER" id="PTHR11953">
    <property type="entry name" value="EXOSOME COMPLEX COMPONENT"/>
    <property type="match status" value="1"/>
</dbReference>
<dbReference type="GO" id="GO:0071051">
    <property type="term" value="P:poly(A)-dependent snoRNA 3'-end processing"/>
    <property type="evidence" value="ECO:0007669"/>
    <property type="project" value="TreeGrafter"/>
</dbReference>
<dbReference type="EMBL" id="KV454542">
    <property type="protein sequence ID" value="ODV66357.1"/>
    <property type="molecule type" value="Genomic_DNA"/>
</dbReference>
<dbReference type="GO" id="GO:0016075">
    <property type="term" value="P:rRNA catabolic process"/>
    <property type="evidence" value="ECO:0007669"/>
    <property type="project" value="TreeGrafter"/>
</dbReference>
<evidence type="ECO:0000256" key="4">
    <source>
        <dbReference type="ARBA" id="ARBA00022490"/>
    </source>
</evidence>
<feature type="compositionally biased region" description="Polar residues" evidence="9">
    <location>
        <begin position="21"/>
        <end position="31"/>
    </location>
</feature>
<keyword evidence="12" id="KW-1185">Reference proteome</keyword>
<evidence type="ECO:0000313" key="12">
    <source>
        <dbReference type="Proteomes" id="UP000095085"/>
    </source>
</evidence>
<dbReference type="InterPro" id="IPR050080">
    <property type="entry name" value="RNase_PH"/>
</dbReference>
<dbReference type="InterPro" id="IPR027408">
    <property type="entry name" value="PNPase/RNase_PH_dom_sf"/>
</dbReference>
<dbReference type="Pfam" id="PF01138">
    <property type="entry name" value="RNase_PH"/>
    <property type="match status" value="1"/>
</dbReference>
<dbReference type="InterPro" id="IPR001247">
    <property type="entry name" value="ExoRNase_PH_dom1"/>
</dbReference>
<dbReference type="GO" id="GO:0000177">
    <property type="term" value="C:cytoplasmic exosome (RNase complex)"/>
    <property type="evidence" value="ECO:0007669"/>
    <property type="project" value="TreeGrafter"/>
</dbReference>
<protein>
    <recommendedName>
        <fullName evidence="10">Exoribonuclease phosphorolytic domain-containing protein</fullName>
    </recommendedName>
</protein>
<reference evidence="12" key="1">
    <citation type="submission" date="2016-05" db="EMBL/GenBank/DDBJ databases">
        <title>Comparative genomics of biotechnologically important yeasts.</title>
        <authorList>
            <consortium name="DOE Joint Genome Institute"/>
            <person name="Riley R."/>
            <person name="Haridas S."/>
            <person name="Wolfe K.H."/>
            <person name="Lopes M.R."/>
            <person name="Hittinger C.T."/>
            <person name="Goker M."/>
            <person name="Salamov A."/>
            <person name="Wisecaver J."/>
            <person name="Long T.M."/>
            <person name="Aerts A.L."/>
            <person name="Barry K."/>
            <person name="Choi C."/>
            <person name="Clum A."/>
            <person name="Coughlan A.Y."/>
            <person name="Deshpande S."/>
            <person name="Douglass A.P."/>
            <person name="Hanson S.J."/>
            <person name="Klenk H.-P."/>
            <person name="Labutti K."/>
            <person name="Lapidus A."/>
            <person name="Lindquist E."/>
            <person name="Lipzen A."/>
            <person name="Meier-Kolthoff J.P."/>
            <person name="Ohm R.A."/>
            <person name="Otillar R.P."/>
            <person name="Pangilinan J."/>
            <person name="Peng Y."/>
            <person name="Rokas A."/>
            <person name="Rosa C.A."/>
            <person name="Scheuner C."/>
            <person name="Sibirny A.A."/>
            <person name="Slot J.C."/>
            <person name="Stielow J.B."/>
            <person name="Sun H."/>
            <person name="Kurtzman C.P."/>
            <person name="Blackwell M."/>
            <person name="Grigoriev I.V."/>
            <person name="Jeffries T.W."/>
        </authorList>
    </citation>
    <scope>NUCLEOTIDE SEQUENCE [LARGE SCALE GENOMIC DNA]</scope>
    <source>
        <strain evidence="12">NRRL Y-1933</strain>
    </source>
</reference>
<feature type="region of interest" description="Disordered" evidence="9">
    <location>
        <begin position="1"/>
        <end position="37"/>
    </location>
</feature>
<evidence type="ECO:0000256" key="7">
    <source>
        <dbReference type="ARBA" id="ARBA00022884"/>
    </source>
</evidence>
<evidence type="ECO:0000256" key="9">
    <source>
        <dbReference type="SAM" id="MobiDB-lite"/>
    </source>
</evidence>
<dbReference type="Proteomes" id="UP000095085">
    <property type="component" value="Unassembled WGS sequence"/>
</dbReference>
<proteinExistence type="inferred from homology"/>
<sequence>MNVQDRRRLLGPPNAKVPKLGQSSDPNSSQEPIAESEKSNDIRNFFIKTGLINNANGSSYFEIDDTIIEVGVFGPRPIRGSFIDRASFSVECKFLPYINQPMSQIFNNQDKSHLSNIETKISTYVETALLSSILLEKYPKSTIDIFINVISFNSSKNSLLNLINWTINSSSVALVNSGIELKDLVTSGQVIYNEKSEELRKDCSIINDGDIECVASFMNMKNNEIVAFWIEGDKNEINENKLNNLINGCNDMSKIIRQNINSYLLNN</sequence>
<evidence type="ECO:0000256" key="3">
    <source>
        <dbReference type="ARBA" id="ARBA00006678"/>
    </source>
</evidence>
<comment type="similarity">
    <text evidence="3">Belongs to the RNase PH family.</text>
</comment>
<dbReference type="AlphaFoldDB" id="A0A1E4RGG2"/>
<dbReference type="Gene3D" id="3.30.230.70">
    <property type="entry name" value="GHMP Kinase, N-terminal domain"/>
    <property type="match status" value="1"/>
</dbReference>
<dbReference type="GO" id="GO:0000176">
    <property type="term" value="C:nuclear exosome (RNase complex)"/>
    <property type="evidence" value="ECO:0007669"/>
    <property type="project" value="UniProtKB-ARBA"/>
</dbReference>
<dbReference type="PANTHER" id="PTHR11953:SF2">
    <property type="entry name" value="EXOSOME COMPLEX COMPONENT MTR3"/>
    <property type="match status" value="1"/>
</dbReference>
<evidence type="ECO:0000256" key="1">
    <source>
        <dbReference type="ARBA" id="ARBA00004123"/>
    </source>
</evidence>
<evidence type="ECO:0000256" key="6">
    <source>
        <dbReference type="ARBA" id="ARBA00022835"/>
    </source>
</evidence>
<dbReference type="GO" id="GO:0003723">
    <property type="term" value="F:RNA binding"/>
    <property type="evidence" value="ECO:0007669"/>
    <property type="project" value="UniProtKB-KW"/>
</dbReference>
<evidence type="ECO:0000313" key="11">
    <source>
        <dbReference type="EMBL" id="ODV66357.1"/>
    </source>
</evidence>
<dbReference type="InterPro" id="IPR020568">
    <property type="entry name" value="Ribosomal_Su5_D2-typ_SF"/>
</dbReference>